<organism evidence="2 3">
    <name type="scientific">Aspergillus uvarum CBS 121591</name>
    <dbReference type="NCBI Taxonomy" id="1448315"/>
    <lineage>
        <taxon>Eukaryota</taxon>
        <taxon>Fungi</taxon>
        <taxon>Dikarya</taxon>
        <taxon>Ascomycota</taxon>
        <taxon>Pezizomycotina</taxon>
        <taxon>Eurotiomycetes</taxon>
        <taxon>Eurotiomycetidae</taxon>
        <taxon>Eurotiales</taxon>
        <taxon>Aspergillaceae</taxon>
        <taxon>Aspergillus</taxon>
        <taxon>Aspergillus subgen. Circumdati</taxon>
    </lineage>
</organism>
<dbReference type="EMBL" id="KZ821680">
    <property type="protein sequence ID" value="PYH85424.1"/>
    <property type="molecule type" value="Genomic_DNA"/>
</dbReference>
<dbReference type="VEuPathDB" id="FungiDB:BO82DRAFT_184452"/>
<evidence type="ECO:0000313" key="2">
    <source>
        <dbReference type="EMBL" id="PYH85424.1"/>
    </source>
</evidence>
<keyword evidence="3" id="KW-1185">Reference proteome</keyword>
<sequence length="105" mass="11955">MPSIPSINEQCLYCSLYYLPVIYSSLTDGLCVAVLRDKFPDSPELQIAPTSISEPSFLLSLNATKKPTGPWHYISFFPSNPADFLFFLFVHGGFFFFFWNCYSSD</sequence>
<reference evidence="2 3" key="1">
    <citation type="submission" date="2016-12" db="EMBL/GenBank/DDBJ databases">
        <title>The genomes of Aspergillus section Nigri reveals drivers in fungal speciation.</title>
        <authorList>
            <consortium name="DOE Joint Genome Institute"/>
            <person name="Vesth T.C."/>
            <person name="Nybo J."/>
            <person name="Theobald S."/>
            <person name="Brandl J."/>
            <person name="Frisvad J.C."/>
            <person name="Nielsen K.F."/>
            <person name="Lyhne E.K."/>
            <person name="Kogle M.E."/>
            <person name="Kuo A."/>
            <person name="Riley R."/>
            <person name="Clum A."/>
            <person name="Nolan M."/>
            <person name="Lipzen A."/>
            <person name="Salamov A."/>
            <person name="Henrissat B."/>
            <person name="Wiebenga A."/>
            <person name="De Vries R.P."/>
            <person name="Grigoriev I.V."/>
            <person name="Mortensen U.H."/>
            <person name="Andersen M.R."/>
            <person name="Baker S.E."/>
        </authorList>
    </citation>
    <scope>NUCLEOTIDE SEQUENCE [LARGE SCALE GENOMIC DNA]</scope>
    <source>
        <strain evidence="2 3">CBS 121591</strain>
    </source>
</reference>
<feature type="transmembrane region" description="Helical" evidence="1">
    <location>
        <begin position="12"/>
        <end position="35"/>
    </location>
</feature>
<feature type="transmembrane region" description="Helical" evidence="1">
    <location>
        <begin position="84"/>
        <end position="102"/>
    </location>
</feature>
<dbReference type="Proteomes" id="UP000248340">
    <property type="component" value="Unassembled WGS sequence"/>
</dbReference>
<protein>
    <submittedName>
        <fullName evidence="2">Uncharacterized protein</fullName>
    </submittedName>
</protein>
<dbReference type="RefSeq" id="XP_025495624.1">
    <property type="nucleotide sequence ID" value="XM_025630455.1"/>
</dbReference>
<dbReference type="AlphaFoldDB" id="A0A319CJM7"/>
<keyword evidence="1" id="KW-1133">Transmembrane helix</keyword>
<evidence type="ECO:0000313" key="3">
    <source>
        <dbReference type="Proteomes" id="UP000248340"/>
    </source>
</evidence>
<proteinExistence type="predicted"/>
<name>A0A319CJM7_9EURO</name>
<gene>
    <name evidence="2" type="ORF">BO82DRAFT_184452</name>
</gene>
<dbReference type="GeneID" id="37133196"/>
<keyword evidence="1" id="KW-0472">Membrane</keyword>
<accession>A0A319CJM7</accession>
<keyword evidence="1" id="KW-0812">Transmembrane</keyword>
<evidence type="ECO:0000256" key="1">
    <source>
        <dbReference type="SAM" id="Phobius"/>
    </source>
</evidence>